<dbReference type="OrthoDB" id="367237at2"/>
<sequence length="244" mass="27546">MKYTTEHTIKYDGIHYFCAEIMGSPVTCYVLKGSNGDMLIDTGIPFIYKALEEYISGFDIRYILLTHAHVDHDSNAEKLRKSLGAEILLGERDRELIGHYGRQPVKATLRRYRLRNVQQDICGRMRLFSTKPYVPDILLNSRNTGILRELGFDADVIMLPGHTLGSVGVLSDGILYCGDAFTALWGKPDITPHAASLNAMARSLERIIEISPKWLACGHGLPVKMRDARSVMKKYLFSRQDLLK</sequence>
<dbReference type="InterPro" id="IPR050855">
    <property type="entry name" value="NDM-1-like"/>
</dbReference>
<dbReference type="InterPro" id="IPR036866">
    <property type="entry name" value="RibonucZ/Hydroxyglut_hydro"/>
</dbReference>
<dbReference type="RefSeq" id="WP_074714753.1">
    <property type="nucleotide sequence ID" value="NZ_FNWV01000002.1"/>
</dbReference>
<dbReference type="Gene3D" id="3.60.15.10">
    <property type="entry name" value="Ribonuclease Z/Hydroxyacylglutathione hydrolase-like"/>
    <property type="match status" value="1"/>
</dbReference>
<dbReference type="Pfam" id="PF00753">
    <property type="entry name" value="Lactamase_B"/>
    <property type="match status" value="1"/>
</dbReference>
<evidence type="ECO:0000313" key="2">
    <source>
        <dbReference type="EMBL" id="SEH48363.1"/>
    </source>
</evidence>
<protein>
    <submittedName>
        <fullName evidence="2">Glyoxylase, beta-lactamase superfamily II</fullName>
    </submittedName>
</protein>
<dbReference type="PANTHER" id="PTHR42951">
    <property type="entry name" value="METALLO-BETA-LACTAMASE DOMAIN-CONTAINING"/>
    <property type="match status" value="1"/>
</dbReference>
<organism evidence="2 3">
    <name type="scientific">Ruminococcus flavefaciens</name>
    <dbReference type="NCBI Taxonomy" id="1265"/>
    <lineage>
        <taxon>Bacteria</taxon>
        <taxon>Bacillati</taxon>
        <taxon>Bacillota</taxon>
        <taxon>Clostridia</taxon>
        <taxon>Eubacteriales</taxon>
        <taxon>Oscillospiraceae</taxon>
        <taxon>Ruminococcus</taxon>
    </lineage>
</organism>
<evidence type="ECO:0000259" key="1">
    <source>
        <dbReference type="SMART" id="SM00849"/>
    </source>
</evidence>
<proteinExistence type="predicted"/>
<feature type="domain" description="Metallo-beta-lactamase" evidence="1">
    <location>
        <begin position="25"/>
        <end position="219"/>
    </location>
</feature>
<dbReference type="AlphaFoldDB" id="A0A1H6IPY2"/>
<dbReference type="SUPFAM" id="SSF56281">
    <property type="entry name" value="Metallo-hydrolase/oxidoreductase"/>
    <property type="match status" value="1"/>
</dbReference>
<dbReference type="SMART" id="SM00849">
    <property type="entry name" value="Lactamase_B"/>
    <property type="match status" value="1"/>
</dbReference>
<dbReference type="EMBL" id="FNWV01000002">
    <property type="protein sequence ID" value="SEH48363.1"/>
    <property type="molecule type" value="Genomic_DNA"/>
</dbReference>
<evidence type="ECO:0000313" key="3">
    <source>
        <dbReference type="Proteomes" id="UP000183190"/>
    </source>
</evidence>
<accession>A0A1H6IPY2</accession>
<name>A0A1H6IPY2_RUMFL</name>
<gene>
    <name evidence="2" type="ORF">SAMN02910265_00975</name>
</gene>
<dbReference type="InterPro" id="IPR001279">
    <property type="entry name" value="Metallo-B-lactamas"/>
</dbReference>
<dbReference type="Proteomes" id="UP000183190">
    <property type="component" value="Unassembled WGS sequence"/>
</dbReference>
<reference evidence="2 3" key="1">
    <citation type="submission" date="2016-10" db="EMBL/GenBank/DDBJ databases">
        <authorList>
            <person name="de Groot N.N."/>
        </authorList>
    </citation>
    <scope>NUCLEOTIDE SEQUENCE [LARGE SCALE GENOMIC DNA]</scope>
    <source>
        <strain evidence="2 3">YAD2003</strain>
    </source>
</reference>